<dbReference type="EMBL" id="CP120631">
    <property type="protein sequence ID" value="WEW61351.1"/>
    <property type="molecule type" value="Genomic_DNA"/>
</dbReference>
<evidence type="ECO:0000313" key="8">
    <source>
        <dbReference type="Proteomes" id="UP001219355"/>
    </source>
</evidence>
<feature type="transmembrane region" description="Helical" evidence="6">
    <location>
        <begin position="85"/>
        <end position="104"/>
    </location>
</feature>
<dbReference type="GO" id="GO:0016020">
    <property type="term" value="C:membrane"/>
    <property type="evidence" value="ECO:0007669"/>
    <property type="project" value="InterPro"/>
</dbReference>
<accession>A0AAF0DM55</accession>
<keyword evidence="8" id="KW-1185">Reference proteome</keyword>
<keyword evidence="2 6" id="KW-0812">Transmembrane</keyword>
<dbReference type="InterPro" id="IPR006838">
    <property type="entry name" value="ADTRP_AIG1"/>
</dbReference>
<keyword evidence="4 6" id="KW-0472">Membrane</keyword>
<dbReference type="Pfam" id="PF04750">
    <property type="entry name" value="Far-17a_AIG1"/>
    <property type="match status" value="1"/>
</dbReference>
<feature type="transmembrane region" description="Helical" evidence="6">
    <location>
        <begin position="50"/>
        <end position="73"/>
    </location>
</feature>
<evidence type="ECO:0000256" key="2">
    <source>
        <dbReference type="ARBA" id="ARBA00022692"/>
    </source>
</evidence>
<reference evidence="7" key="1">
    <citation type="submission" date="2023-03" db="EMBL/GenBank/DDBJ databases">
        <title>Emydomyces testavorans Genome Sequence.</title>
        <authorList>
            <person name="Hoyer L."/>
        </authorList>
    </citation>
    <scope>NUCLEOTIDE SEQUENCE</scope>
    <source>
        <strain evidence="7">16-2883</strain>
    </source>
</reference>
<gene>
    <name evidence="7" type="ORF">PRK78_006841</name>
</gene>
<name>A0AAF0DM55_9EURO</name>
<sequence>MASTTNSSLNEDSEDKHPLQKLSSPSFGVSAMVHMALTNRRRNDAYGWHFQYLTIIGLTLATLTFAAGLGADIFLSRRLFLVKNVLSVCSSPLAVLIAVLYWGLKMVNINRCQSANMHADPVMPTDR</sequence>
<keyword evidence="3 6" id="KW-1133">Transmembrane helix</keyword>
<dbReference type="AlphaFoldDB" id="A0AAF0DM55"/>
<feature type="compositionally biased region" description="Polar residues" evidence="5">
    <location>
        <begin position="1"/>
        <end position="10"/>
    </location>
</feature>
<organism evidence="7 8">
    <name type="scientific">Emydomyces testavorans</name>
    <dbReference type="NCBI Taxonomy" id="2070801"/>
    <lineage>
        <taxon>Eukaryota</taxon>
        <taxon>Fungi</taxon>
        <taxon>Dikarya</taxon>
        <taxon>Ascomycota</taxon>
        <taxon>Pezizomycotina</taxon>
        <taxon>Eurotiomycetes</taxon>
        <taxon>Eurotiomycetidae</taxon>
        <taxon>Onygenales</taxon>
        <taxon>Nannizziopsiaceae</taxon>
        <taxon>Emydomyces</taxon>
    </lineage>
</organism>
<dbReference type="Proteomes" id="UP001219355">
    <property type="component" value="Chromosome 5"/>
</dbReference>
<protein>
    <submittedName>
        <fullName evidence="7">Uncharacterized protein</fullName>
    </submittedName>
</protein>
<evidence type="ECO:0000256" key="6">
    <source>
        <dbReference type="SAM" id="Phobius"/>
    </source>
</evidence>
<feature type="region of interest" description="Disordered" evidence="5">
    <location>
        <begin position="1"/>
        <end position="23"/>
    </location>
</feature>
<dbReference type="PANTHER" id="PTHR10989">
    <property type="entry name" value="ANDROGEN-INDUCED PROTEIN 1-RELATED"/>
    <property type="match status" value="1"/>
</dbReference>
<evidence type="ECO:0000313" key="7">
    <source>
        <dbReference type="EMBL" id="WEW61351.1"/>
    </source>
</evidence>
<comment type="subcellular location">
    <subcellularLocation>
        <location evidence="1">Endomembrane system</location>
        <topology evidence="1">Multi-pass membrane protein</topology>
    </subcellularLocation>
</comment>
<evidence type="ECO:0000256" key="5">
    <source>
        <dbReference type="SAM" id="MobiDB-lite"/>
    </source>
</evidence>
<evidence type="ECO:0000256" key="1">
    <source>
        <dbReference type="ARBA" id="ARBA00004127"/>
    </source>
</evidence>
<proteinExistence type="predicted"/>
<dbReference type="PANTHER" id="PTHR10989:SF16">
    <property type="entry name" value="AT02829P-RELATED"/>
    <property type="match status" value="1"/>
</dbReference>
<evidence type="ECO:0000256" key="3">
    <source>
        <dbReference type="ARBA" id="ARBA00022989"/>
    </source>
</evidence>
<dbReference type="GO" id="GO:0012505">
    <property type="term" value="C:endomembrane system"/>
    <property type="evidence" value="ECO:0007669"/>
    <property type="project" value="UniProtKB-SubCell"/>
</dbReference>
<evidence type="ECO:0000256" key="4">
    <source>
        <dbReference type="ARBA" id="ARBA00023136"/>
    </source>
</evidence>